<dbReference type="PANTHER" id="PTHR32467">
    <property type="entry name" value="AP2-LIKE ETHYLENE-RESPONSIVE TRANSCRIPTION FACTOR"/>
    <property type="match status" value="1"/>
</dbReference>
<dbReference type="Pfam" id="PF00847">
    <property type="entry name" value="AP2"/>
    <property type="match status" value="1"/>
</dbReference>
<evidence type="ECO:0000256" key="2">
    <source>
        <dbReference type="ARBA" id="ARBA00022737"/>
    </source>
</evidence>
<evidence type="ECO:0000259" key="9">
    <source>
        <dbReference type="PROSITE" id="PS51032"/>
    </source>
</evidence>
<feature type="region of interest" description="Disordered" evidence="8">
    <location>
        <begin position="12"/>
        <end position="39"/>
    </location>
</feature>
<feature type="domain" description="AP2/ERF" evidence="9">
    <location>
        <begin position="454"/>
        <end position="512"/>
    </location>
</feature>
<keyword evidence="2" id="KW-0677">Repeat</keyword>
<dbReference type="Gene3D" id="3.30.730.10">
    <property type="entry name" value="AP2/ERF domain"/>
    <property type="match status" value="2"/>
</dbReference>
<gene>
    <name evidence="10" type="ORF">ZOSMA_87G00240</name>
</gene>
<dbReference type="GO" id="GO:0005634">
    <property type="term" value="C:nucleus"/>
    <property type="evidence" value="ECO:0007669"/>
    <property type="project" value="UniProtKB-SubCell"/>
</dbReference>
<dbReference type="EMBL" id="LFYR01002091">
    <property type="protein sequence ID" value="KMZ57282.1"/>
    <property type="molecule type" value="Genomic_DNA"/>
</dbReference>
<dbReference type="CDD" id="cd00018">
    <property type="entry name" value="AP2"/>
    <property type="match status" value="2"/>
</dbReference>
<dbReference type="OMA" id="WRYENAM"/>
<reference evidence="11" key="1">
    <citation type="journal article" date="2016" name="Nature">
        <title>The genome of the seagrass Zostera marina reveals angiosperm adaptation to the sea.</title>
        <authorList>
            <person name="Olsen J.L."/>
            <person name="Rouze P."/>
            <person name="Verhelst B."/>
            <person name="Lin Y.-C."/>
            <person name="Bayer T."/>
            <person name="Collen J."/>
            <person name="Dattolo E."/>
            <person name="De Paoli E."/>
            <person name="Dittami S."/>
            <person name="Maumus F."/>
            <person name="Michel G."/>
            <person name="Kersting A."/>
            <person name="Lauritano C."/>
            <person name="Lohaus R."/>
            <person name="Toepel M."/>
            <person name="Tonon T."/>
            <person name="Vanneste K."/>
            <person name="Amirebrahimi M."/>
            <person name="Brakel J."/>
            <person name="Bostroem C."/>
            <person name="Chovatia M."/>
            <person name="Grimwood J."/>
            <person name="Jenkins J.W."/>
            <person name="Jueterbock A."/>
            <person name="Mraz A."/>
            <person name="Stam W.T."/>
            <person name="Tice H."/>
            <person name="Bornberg-Bauer E."/>
            <person name="Green P.J."/>
            <person name="Pearson G.A."/>
            <person name="Procaccini G."/>
            <person name="Duarte C.M."/>
            <person name="Schmutz J."/>
            <person name="Reusch T.B.H."/>
            <person name="Van de Peer Y."/>
        </authorList>
    </citation>
    <scope>NUCLEOTIDE SEQUENCE [LARGE SCALE GENOMIC DNA]</scope>
    <source>
        <strain evidence="11">cv. Finnish</strain>
    </source>
</reference>
<feature type="region of interest" description="Disordered" evidence="8">
    <location>
        <begin position="535"/>
        <end position="564"/>
    </location>
</feature>
<evidence type="ECO:0000256" key="4">
    <source>
        <dbReference type="ARBA" id="ARBA00023125"/>
    </source>
</evidence>
<name>A0A0K9NMH9_ZOSMR</name>
<feature type="compositionally biased region" description="Polar residues" evidence="8">
    <location>
        <begin position="551"/>
        <end position="561"/>
    </location>
</feature>
<evidence type="ECO:0000313" key="10">
    <source>
        <dbReference type="EMBL" id="KMZ57282.1"/>
    </source>
</evidence>
<keyword evidence="6" id="KW-0539">Nucleus</keyword>
<proteinExistence type="inferred from homology"/>
<dbReference type="InterPro" id="IPR016177">
    <property type="entry name" value="DNA-bd_dom_sf"/>
</dbReference>
<dbReference type="PANTHER" id="PTHR32467:SF90">
    <property type="entry name" value="AP2-LIKE ETHYLENE-RESPONSIVE TRANSCRIPTION FACTOR AIL1"/>
    <property type="match status" value="1"/>
</dbReference>
<dbReference type="AlphaFoldDB" id="A0A0K9NMH9"/>
<keyword evidence="3" id="KW-0805">Transcription regulation</keyword>
<dbReference type="InterPro" id="IPR036955">
    <property type="entry name" value="AP2/ERF_dom_sf"/>
</dbReference>
<dbReference type="PROSITE" id="PS51032">
    <property type="entry name" value="AP2_ERF"/>
    <property type="match status" value="2"/>
</dbReference>
<evidence type="ECO:0000256" key="6">
    <source>
        <dbReference type="ARBA" id="ARBA00023242"/>
    </source>
</evidence>
<evidence type="ECO:0000256" key="5">
    <source>
        <dbReference type="ARBA" id="ARBA00023163"/>
    </source>
</evidence>
<accession>A0A0K9NMH9</accession>
<dbReference type="SUPFAM" id="SSF54171">
    <property type="entry name" value="DNA-binding domain"/>
    <property type="match status" value="2"/>
</dbReference>
<keyword evidence="11" id="KW-1185">Reference proteome</keyword>
<dbReference type="SMART" id="SM00380">
    <property type="entry name" value="AP2"/>
    <property type="match status" value="2"/>
</dbReference>
<evidence type="ECO:0000313" key="11">
    <source>
        <dbReference type="Proteomes" id="UP000036987"/>
    </source>
</evidence>
<dbReference type="GO" id="GO:0003700">
    <property type="term" value="F:DNA-binding transcription factor activity"/>
    <property type="evidence" value="ECO:0007669"/>
    <property type="project" value="InterPro"/>
</dbReference>
<dbReference type="Proteomes" id="UP000036987">
    <property type="component" value="Unassembled WGS sequence"/>
</dbReference>
<comment type="similarity">
    <text evidence="7">Belongs to the AP2/ERF transcription factor family. AP2 subfamily.</text>
</comment>
<evidence type="ECO:0000256" key="1">
    <source>
        <dbReference type="ARBA" id="ARBA00004123"/>
    </source>
</evidence>
<dbReference type="GO" id="GO:0003677">
    <property type="term" value="F:DNA binding"/>
    <property type="evidence" value="ECO:0007669"/>
    <property type="project" value="UniProtKB-KW"/>
</dbReference>
<keyword evidence="5" id="KW-0804">Transcription</keyword>
<dbReference type="OrthoDB" id="207175at2759"/>
<feature type="domain" description="AP2/ERF" evidence="9">
    <location>
        <begin position="355"/>
        <end position="418"/>
    </location>
</feature>
<comment type="subcellular location">
    <subcellularLocation>
        <location evidence="1">Nucleus</location>
    </subcellularLocation>
</comment>
<dbReference type="STRING" id="29655.A0A0K9NMH9"/>
<evidence type="ECO:0000256" key="7">
    <source>
        <dbReference type="ARBA" id="ARBA00037973"/>
    </source>
</evidence>
<dbReference type="InterPro" id="IPR001471">
    <property type="entry name" value="AP2/ERF_dom"/>
</dbReference>
<evidence type="ECO:0000256" key="3">
    <source>
        <dbReference type="ARBA" id="ARBA00023015"/>
    </source>
</evidence>
<dbReference type="FunFam" id="3.30.730.10:FF:000002">
    <property type="entry name" value="AP2-like ethylene-responsive transcription factor"/>
    <property type="match status" value="1"/>
</dbReference>
<organism evidence="10 11">
    <name type="scientific">Zostera marina</name>
    <name type="common">Eelgrass</name>
    <dbReference type="NCBI Taxonomy" id="29655"/>
    <lineage>
        <taxon>Eukaryota</taxon>
        <taxon>Viridiplantae</taxon>
        <taxon>Streptophyta</taxon>
        <taxon>Embryophyta</taxon>
        <taxon>Tracheophyta</taxon>
        <taxon>Spermatophyta</taxon>
        <taxon>Magnoliopsida</taxon>
        <taxon>Liliopsida</taxon>
        <taxon>Zosteraceae</taxon>
        <taxon>Zostera</taxon>
    </lineage>
</organism>
<keyword evidence="4" id="KW-0238">DNA-binding</keyword>
<feature type="region of interest" description="Disordered" evidence="8">
    <location>
        <begin position="322"/>
        <end position="341"/>
    </location>
</feature>
<feature type="compositionally biased region" description="Basic residues" evidence="8">
    <location>
        <begin position="13"/>
        <end position="31"/>
    </location>
</feature>
<protein>
    <submittedName>
        <fullName evidence="10">AP2-like ethylene-responsive transcription factor</fullName>
    </submittedName>
</protein>
<evidence type="ECO:0000256" key="8">
    <source>
        <dbReference type="SAM" id="MobiDB-lite"/>
    </source>
</evidence>
<comment type="caution">
    <text evidence="10">The sequence shown here is derived from an EMBL/GenBank/DDBJ whole genome shotgun (WGS) entry which is preliminary data.</text>
</comment>
<sequence>MDMGGWLGFSLSPHHHDHHHPNHHTHHQHHPQHQENHQNHLTSTVSENNRTATPSCYSNEGFEAGTGHVSGAGFGFPLGVNEPFCIMEPFRSNDWRFSSPMNSNNSNNSNAEENKCPKLENFLGGYTENSSAENNSFQHPISPFNEIYYQTLNLGSNSNNNCSHHDEINVNMPLTFPNSPLQRQTEEDIRYPFRYLIQNTQNSPSLDETDHLKSHYNLLPATNFQILDNNPPHNHTASVYDGSVGLDAGSTSISGFKSWLRQNAYAAAGEKQMVEEEEEEGDGNKPSIYNSLSLSMNPIPINTQPPLLGNDIFCPAQTPPMLSLEDRKRPNGKSINRDSNIPRKSIESFGQRTSQYRGVTRHRWTGRYEAHLWDNSCRKEGQTRKGRQGGYDREEKAARAYDLAALKYWGSATHINFALGVYEKEMEEMKNMTRQEFVASLRRKSSGFSRGASIYRGVTRHHQHGRWQARIGRVAGNKDLYLGTFGTQEKAAEAYDIAAIKFRGLSAVTNFDISRYHVERICSSDTLISADLARRSPKTDAVESVEDSNGEEQTAGSSDLPNKTIKSHHSALSTIMEKPVETAVTSLPLMDQYGDYSHAFFSILEPKGDNNEDADASTPMRTSGFPPLHQFPAMFALWNE</sequence>
<dbReference type="FunFam" id="3.30.730.10:FF:000003">
    <property type="entry name" value="AP2-like ethylene-responsive transcription factor ANT"/>
    <property type="match status" value="1"/>
</dbReference>
<dbReference type="PRINTS" id="PR00367">
    <property type="entry name" value="ETHRSPELEMNT"/>
</dbReference>